<organism evidence="2 3">
    <name type="scientific">Riccia sorocarpa</name>
    <dbReference type="NCBI Taxonomy" id="122646"/>
    <lineage>
        <taxon>Eukaryota</taxon>
        <taxon>Viridiplantae</taxon>
        <taxon>Streptophyta</taxon>
        <taxon>Embryophyta</taxon>
        <taxon>Marchantiophyta</taxon>
        <taxon>Marchantiopsida</taxon>
        <taxon>Marchantiidae</taxon>
        <taxon>Marchantiales</taxon>
        <taxon>Ricciaceae</taxon>
        <taxon>Riccia</taxon>
    </lineage>
</organism>
<proteinExistence type="predicted"/>
<keyword evidence="3" id="KW-1185">Reference proteome</keyword>
<name>A0ABD3GRV5_9MARC</name>
<gene>
    <name evidence="2" type="ORF">R1sor_000012</name>
</gene>
<dbReference type="Proteomes" id="UP001633002">
    <property type="component" value="Unassembled WGS sequence"/>
</dbReference>
<evidence type="ECO:0000256" key="1">
    <source>
        <dbReference type="SAM" id="MobiDB-lite"/>
    </source>
</evidence>
<dbReference type="AlphaFoldDB" id="A0ABD3GRV5"/>
<comment type="caution">
    <text evidence="2">The sequence shown here is derived from an EMBL/GenBank/DDBJ whole genome shotgun (WGS) entry which is preliminary data.</text>
</comment>
<evidence type="ECO:0000313" key="3">
    <source>
        <dbReference type="Proteomes" id="UP001633002"/>
    </source>
</evidence>
<sequence length="202" mass="23059">MADEPIVTQTVTQTTPRRRARDLAEGPLGPDELIKVGNVHRLVTHEMLYRVFPEFMTVGRNPREFKLVARRSHIRVMRDCTYDAMIAAVPEGFPVYYHEEFRRGGIPDRGKVFAFTLGFVKLLYARAVLGRQVDFSRPSGPDPAPQTLQTQTSLDTAQNRQNHDVALWRLAETKGLEARLEAHFEAQFQTWLAEAKKGQRQA</sequence>
<reference evidence="2 3" key="1">
    <citation type="submission" date="2024-09" db="EMBL/GenBank/DDBJ databases">
        <title>Chromosome-scale assembly of Riccia sorocarpa.</title>
        <authorList>
            <person name="Paukszto L."/>
        </authorList>
    </citation>
    <scope>NUCLEOTIDE SEQUENCE [LARGE SCALE GENOMIC DNA]</scope>
    <source>
        <strain evidence="2">LP-2024</strain>
        <tissue evidence="2">Aerial parts of the thallus</tissue>
    </source>
</reference>
<protein>
    <submittedName>
        <fullName evidence="2">Uncharacterized protein</fullName>
    </submittedName>
</protein>
<feature type="region of interest" description="Disordered" evidence="1">
    <location>
        <begin position="1"/>
        <end position="24"/>
    </location>
</feature>
<evidence type="ECO:0000313" key="2">
    <source>
        <dbReference type="EMBL" id="KAL3681990.1"/>
    </source>
</evidence>
<dbReference type="EMBL" id="JBJQOH010000006">
    <property type="protein sequence ID" value="KAL3681990.1"/>
    <property type="molecule type" value="Genomic_DNA"/>
</dbReference>
<accession>A0ABD3GRV5</accession>